<dbReference type="InterPro" id="IPR051083">
    <property type="entry name" value="GrpII_Intron_Splice-Mob/Def"/>
</dbReference>
<evidence type="ECO:0000313" key="1">
    <source>
        <dbReference type="EMBL" id="RBP65344.1"/>
    </source>
</evidence>
<evidence type="ECO:0000313" key="2">
    <source>
        <dbReference type="Proteomes" id="UP000253490"/>
    </source>
</evidence>
<keyword evidence="2" id="KW-1185">Reference proteome</keyword>
<dbReference type="EMBL" id="QNRX01000007">
    <property type="protein sequence ID" value="RBP65344.1"/>
    <property type="molecule type" value="Genomic_DNA"/>
</dbReference>
<comment type="caution">
    <text evidence="1">The sequence shown here is derived from an EMBL/GenBank/DDBJ whole genome shotgun (WGS) entry which is preliminary data.</text>
</comment>
<dbReference type="PANTHER" id="PTHR34047">
    <property type="entry name" value="NUCLEAR INTRON MATURASE 1, MITOCHONDRIAL-RELATED"/>
    <property type="match status" value="1"/>
</dbReference>
<gene>
    <name evidence="1" type="ORF">DES36_10784</name>
</gene>
<reference evidence="1 2" key="1">
    <citation type="submission" date="2018-06" db="EMBL/GenBank/DDBJ databases">
        <title>Genomic Encyclopedia of Type Strains, Phase IV (KMG-IV): sequencing the most valuable type-strain genomes for metagenomic binning, comparative biology and taxonomic classification.</title>
        <authorList>
            <person name="Goeker M."/>
        </authorList>
    </citation>
    <scope>NUCLEOTIDE SEQUENCE [LARGE SCALE GENOMIC DNA]</scope>
    <source>
        <strain evidence="1 2">DSM 22112</strain>
    </source>
</reference>
<protein>
    <recommendedName>
        <fullName evidence="3">Reverse transcriptase (RNA-dependent DNA polymerase)</fullName>
    </recommendedName>
</protein>
<dbReference type="RefSeq" id="WP_170128216.1">
    <property type="nucleotide sequence ID" value="NZ_QNRX01000007.1"/>
</dbReference>
<organism evidence="1 2">
    <name type="scientific">Alkalibaculum bacchi</name>
    <dbReference type="NCBI Taxonomy" id="645887"/>
    <lineage>
        <taxon>Bacteria</taxon>
        <taxon>Bacillati</taxon>
        <taxon>Bacillota</taxon>
        <taxon>Clostridia</taxon>
        <taxon>Eubacteriales</taxon>
        <taxon>Eubacteriaceae</taxon>
        <taxon>Alkalibaculum</taxon>
    </lineage>
</organism>
<name>A0A366I9X7_9FIRM</name>
<accession>A0A366I9X7</accession>
<dbReference type="Proteomes" id="UP000253490">
    <property type="component" value="Unassembled WGS sequence"/>
</dbReference>
<dbReference type="AlphaFoldDB" id="A0A366I9X7"/>
<proteinExistence type="predicted"/>
<sequence length="170" mass="20001">MNVTKTNNTIDKVRQLQRKLYQSAKRNRVRKFHALYDKLYRKDILYRGWQQVKCNKGSAGVDKQTIEDIESYGIDKVILEIQEELKEGQYNPAPVRRVYIPKAGGKKRPLGIPTVKESKWFDILCNGTMDMQEGKTERTKQSERNPKECNFISRYRSRNKKIKSKDCRLA</sequence>
<evidence type="ECO:0008006" key="3">
    <source>
        <dbReference type="Google" id="ProtNLM"/>
    </source>
</evidence>
<dbReference type="PANTHER" id="PTHR34047:SF8">
    <property type="entry name" value="PROTEIN YKFC"/>
    <property type="match status" value="1"/>
</dbReference>